<keyword evidence="2 4" id="KW-0863">Zinc-finger</keyword>
<name>A0A1R1YHL8_9FUNG</name>
<dbReference type="SMART" id="SM00184">
    <property type="entry name" value="RING"/>
    <property type="match status" value="1"/>
</dbReference>
<dbReference type="OrthoDB" id="6270329at2759"/>
<dbReference type="STRING" id="133412.A0A1R1YHL8"/>
<feature type="compositionally biased region" description="Low complexity" evidence="5">
    <location>
        <begin position="594"/>
        <end position="607"/>
    </location>
</feature>
<feature type="compositionally biased region" description="Low complexity" evidence="5">
    <location>
        <begin position="91"/>
        <end position="107"/>
    </location>
</feature>
<evidence type="ECO:0000259" key="6">
    <source>
        <dbReference type="PROSITE" id="PS50089"/>
    </source>
</evidence>
<dbReference type="PANTHER" id="PTHR47094">
    <property type="entry name" value="ELFLESS, ISOFORM B"/>
    <property type="match status" value="1"/>
</dbReference>
<dbReference type="GO" id="GO:0032183">
    <property type="term" value="F:SUMO binding"/>
    <property type="evidence" value="ECO:0007669"/>
    <property type="project" value="TreeGrafter"/>
</dbReference>
<feature type="compositionally biased region" description="Polar residues" evidence="5">
    <location>
        <begin position="297"/>
        <end position="329"/>
    </location>
</feature>
<feature type="compositionally biased region" description="Polar residues" evidence="5">
    <location>
        <begin position="109"/>
        <end position="121"/>
    </location>
</feature>
<dbReference type="Pfam" id="PF13920">
    <property type="entry name" value="zf-C3HC4_3"/>
    <property type="match status" value="1"/>
</dbReference>
<dbReference type="AlphaFoldDB" id="A0A1R1YHL8"/>
<feature type="domain" description="RING-type" evidence="6">
    <location>
        <begin position="635"/>
        <end position="674"/>
    </location>
</feature>
<keyword evidence="3" id="KW-0862">Zinc</keyword>
<accession>A0A1R1YHL8</accession>
<feature type="region of interest" description="Disordered" evidence="5">
    <location>
        <begin position="410"/>
        <end position="517"/>
    </location>
</feature>
<dbReference type="CDD" id="cd16449">
    <property type="entry name" value="RING-HC"/>
    <property type="match status" value="1"/>
</dbReference>
<dbReference type="PROSITE" id="PS50089">
    <property type="entry name" value="ZF_RING_2"/>
    <property type="match status" value="1"/>
</dbReference>
<evidence type="ECO:0000256" key="2">
    <source>
        <dbReference type="ARBA" id="ARBA00022771"/>
    </source>
</evidence>
<dbReference type="EMBL" id="LSSN01000026">
    <property type="protein sequence ID" value="OMJ26364.1"/>
    <property type="molecule type" value="Genomic_DNA"/>
</dbReference>
<dbReference type="PANTHER" id="PTHR47094:SF1">
    <property type="entry name" value="RING-TYPE E3 UBIQUITIN TRANSFERASE"/>
    <property type="match status" value="1"/>
</dbReference>
<feature type="compositionally biased region" description="Low complexity" evidence="5">
    <location>
        <begin position="338"/>
        <end position="365"/>
    </location>
</feature>
<proteinExistence type="predicted"/>
<dbReference type="PROSITE" id="PS00518">
    <property type="entry name" value="ZF_RING_1"/>
    <property type="match status" value="1"/>
</dbReference>
<gene>
    <name evidence="7" type="ORF">AYI70_g226</name>
</gene>
<evidence type="ECO:0000256" key="4">
    <source>
        <dbReference type="PROSITE-ProRule" id="PRU00175"/>
    </source>
</evidence>
<dbReference type="Gene3D" id="3.30.40.10">
    <property type="entry name" value="Zinc/RING finger domain, C3HC4 (zinc finger)"/>
    <property type="match status" value="1"/>
</dbReference>
<feature type="region of interest" description="Disordered" evidence="5">
    <location>
        <begin position="593"/>
        <end position="612"/>
    </location>
</feature>
<dbReference type="InterPro" id="IPR017907">
    <property type="entry name" value="Znf_RING_CS"/>
</dbReference>
<evidence type="ECO:0000313" key="7">
    <source>
        <dbReference type="EMBL" id="OMJ26364.1"/>
    </source>
</evidence>
<keyword evidence="1" id="KW-0479">Metal-binding</keyword>
<feature type="compositionally biased region" description="Low complexity" evidence="5">
    <location>
        <begin position="436"/>
        <end position="446"/>
    </location>
</feature>
<dbReference type="GO" id="GO:0006511">
    <property type="term" value="P:ubiquitin-dependent protein catabolic process"/>
    <property type="evidence" value="ECO:0007669"/>
    <property type="project" value="TreeGrafter"/>
</dbReference>
<feature type="region of interest" description="Disordered" evidence="5">
    <location>
        <begin position="224"/>
        <end position="378"/>
    </location>
</feature>
<protein>
    <recommendedName>
        <fullName evidence="6">RING-type domain-containing protein</fullName>
    </recommendedName>
</protein>
<dbReference type="GO" id="GO:0033768">
    <property type="term" value="C:SUMO-targeted ubiquitin ligase complex"/>
    <property type="evidence" value="ECO:0007669"/>
    <property type="project" value="TreeGrafter"/>
</dbReference>
<dbReference type="InterPro" id="IPR013083">
    <property type="entry name" value="Znf_RING/FYVE/PHD"/>
</dbReference>
<dbReference type="SUPFAM" id="SSF57850">
    <property type="entry name" value="RING/U-box"/>
    <property type="match status" value="1"/>
</dbReference>
<reference evidence="7 8" key="1">
    <citation type="submission" date="2017-01" db="EMBL/GenBank/DDBJ databases">
        <authorList>
            <person name="Mah S.A."/>
            <person name="Swanson W.J."/>
            <person name="Moy G.W."/>
            <person name="Vacquier V.D."/>
        </authorList>
    </citation>
    <scope>NUCLEOTIDE SEQUENCE [LARGE SCALE GENOMIC DNA]</scope>
    <source>
        <strain evidence="7 8">GSMNP</strain>
    </source>
</reference>
<comment type="caution">
    <text evidence="7">The sequence shown here is derived from an EMBL/GenBank/DDBJ whole genome shotgun (WGS) entry which is preliminary data.</text>
</comment>
<feature type="compositionally biased region" description="Basic and acidic residues" evidence="5">
    <location>
        <begin position="31"/>
        <end position="62"/>
    </location>
</feature>
<dbReference type="GO" id="GO:0061630">
    <property type="term" value="F:ubiquitin protein ligase activity"/>
    <property type="evidence" value="ECO:0007669"/>
    <property type="project" value="InterPro"/>
</dbReference>
<sequence length="695" mass="75240">MTNPSPKIARIRLKQNKNENDHFPQIIVENPMKKTADSSTITRHESLTDSDKETNTEIENHTHFSNLSLTKNKEPIPQAIAKKKSKKDSNLQKSKISSTKSKKNLLLVTSETSEGNKGVESNNDDFKPEKNKRKKQEKPNKKLNIDGSSENRLGSDFQSSNKSTQEDLEVKDDDGISPLPDSGNDLSRLENNRMNLIPVVKHAVNSNKEVSIYSRIVGKSIASKAESSEHGSDSISSNSCDSSDDFYNPDFAQTTGANMKESKRKKKNFKPNIQNENSKAGELANTSNQFQIDIPSSPETLNINSNNKRQLNKGSSKSGKNTATSATRNTRIRNAIASSSSISSSSSSSTSSISSSSSSSSISSSNGKRKTTNSKAINLGKSRDMNLISSSNKTIGMTIATDDVFKISINSRPGSRADKSIINGSSTSADSSKEISVAATAATSSSNKLAKPASHTITHSEHQSNTMARKTSKDREDNSKRSNNPLLIADNTPKSANKRRKNNATTSPELVNIDDEPEEVEIGNFTGSSSNTTNISNNMHNNFVATASQNIVVTNSTTASLDSSSPSSPLPANVINPETVSSTSDFTTGIPKTANSATLSSRDSSSANITIPSDTADENSASLVQSNKRRATFKCLICLEAPVNSVLNRNCGHVFCENCIMTYVLTSKKCPICRKIFTTKSLVSFQFCVKKIKMR</sequence>
<organism evidence="7 8">
    <name type="scientific">Smittium culicis</name>
    <dbReference type="NCBI Taxonomy" id="133412"/>
    <lineage>
        <taxon>Eukaryota</taxon>
        <taxon>Fungi</taxon>
        <taxon>Fungi incertae sedis</taxon>
        <taxon>Zoopagomycota</taxon>
        <taxon>Kickxellomycotina</taxon>
        <taxon>Harpellomycetes</taxon>
        <taxon>Harpellales</taxon>
        <taxon>Legeriomycetaceae</taxon>
        <taxon>Smittium</taxon>
    </lineage>
</organism>
<dbReference type="GO" id="GO:0140082">
    <property type="term" value="F:SUMO-ubiquitin ligase activity"/>
    <property type="evidence" value="ECO:0007669"/>
    <property type="project" value="TreeGrafter"/>
</dbReference>
<dbReference type="InterPro" id="IPR049627">
    <property type="entry name" value="SLX8"/>
</dbReference>
<dbReference type="Proteomes" id="UP000187283">
    <property type="component" value="Unassembled WGS sequence"/>
</dbReference>
<evidence type="ECO:0000256" key="5">
    <source>
        <dbReference type="SAM" id="MobiDB-lite"/>
    </source>
</evidence>
<evidence type="ECO:0000256" key="1">
    <source>
        <dbReference type="ARBA" id="ARBA00022723"/>
    </source>
</evidence>
<feature type="compositionally biased region" description="Polar residues" evidence="5">
    <location>
        <begin position="146"/>
        <end position="163"/>
    </location>
</feature>
<dbReference type="InterPro" id="IPR001841">
    <property type="entry name" value="Znf_RING"/>
</dbReference>
<feature type="compositionally biased region" description="Basic and acidic residues" evidence="5">
    <location>
        <begin position="471"/>
        <end position="480"/>
    </location>
</feature>
<feature type="compositionally biased region" description="Polar residues" evidence="5">
    <location>
        <begin position="271"/>
        <end position="291"/>
    </location>
</feature>
<dbReference type="GO" id="GO:0008270">
    <property type="term" value="F:zinc ion binding"/>
    <property type="evidence" value="ECO:0007669"/>
    <property type="project" value="UniProtKB-KW"/>
</dbReference>
<evidence type="ECO:0000256" key="3">
    <source>
        <dbReference type="ARBA" id="ARBA00022833"/>
    </source>
</evidence>
<evidence type="ECO:0000313" key="8">
    <source>
        <dbReference type="Proteomes" id="UP000187283"/>
    </source>
</evidence>
<feature type="region of interest" description="Disordered" evidence="5">
    <location>
        <begin position="31"/>
        <end position="187"/>
    </location>
</feature>
<keyword evidence="8" id="KW-1185">Reference proteome</keyword>